<reference evidence="1 2" key="1">
    <citation type="submission" date="2021-07" db="EMBL/GenBank/DDBJ databases">
        <title>Mesonia aestuariivivens sp. nov., isolated from a tidal flat.</title>
        <authorList>
            <person name="Kim Y.-O."/>
            <person name="Yoon J.-H."/>
        </authorList>
    </citation>
    <scope>NUCLEOTIDE SEQUENCE [LARGE SCALE GENOMIC DNA]</scope>
    <source>
        <strain evidence="1 2">JHPTF-M18</strain>
    </source>
</reference>
<dbReference type="Proteomes" id="UP000719267">
    <property type="component" value="Unassembled WGS sequence"/>
</dbReference>
<keyword evidence="2" id="KW-1185">Reference proteome</keyword>
<gene>
    <name evidence="1" type="ORF">KW502_13930</name>
</gene>
<comment type="caution">
    <text evidence="1">The sequence shown here is derived from an EMBL/GenBank/DDBJ whole genome shotgun (WGS) entry which is preliminary data.</text>
</comment>
<protein>
    <submittedName>
        <fullName evidence="1">GNAT family N-acetyltransferase</fullName>
    </submittedName>
</protein>
<proteinExistence type="predicted"/>
<name>A0ABS6W502_9FLAO</name>
<organism evidence="1 2">
    <name type="scientific">Mesonia aestuariivivens</name>
    <dbReference type="NCBI Taxonomy" id="2796128"/>
    <lineage>
        <taxon>Bacteria</taxon>
        <taxon>Pseudomonadati</taxon>
        <taxon>Bacteroidota</taxon>
        <taxon>Flavobacteriia</taxon>
        <taxon>Flavobacteriales</taxon>
        <taxon>Flavobacteriaceae</taxon>
        <taxon>Mesonia</taxon>
    </lineage>
</organism>
<evidence type="ECO:0000313" key="1">
    <source>
        <dbReference type="EMBL" id="MBW2962889.1"/>
    </source>
</evidence>
<sequence>MSFPKKYKTLINNTFSEREYSITPIRYEDRFKIMQWRNEQLYHLRQAKPLTEEDQEFYFTNVVTKLFEKEQPDQLLFSYLKNEECIGYGGLVHINWIDKNAEISFIMDTKLEKNEFEMQWGIYLELIEQVAFKELKLHKLFVYAFDLRPHLYQAIEKKCYKKEAALKEHCLFEKQYIDVIIHRKINPWN</sequence>
<dbReference type="RefSeq" id="WP_219041173.1">
    <property type="nucleotide sequence ID" value="NZ_JAHWDF010000020.1"/>
</dbReference>
<dbReference type="Pfam" id="PF13420">
    <property type="entry name" value="Acetyltransf_4"/>
    <property type="match status" value="1"/>
</dbReference>
<accession>A0ABS6W502</accession>
<dbReference type="EMBL" id="JAHWDF010000020">
    <property type="protein sequence ID" value="MBW2962889.1"/>
    <property type="molecule type" value="Genomic_DNA"/>
</dbReference>
<evidence type="ECO:0000313" key="2">
    <source>
        <dbReference type="Proteomes" id="UP000719267"/>
    </source>
</evidence>